<keyword evidence="2" id="KW-0677">Repeat</keyword>
<dbReference type="OrthoDB" id="2363417at2759"/>
<dbReference type="PANTHER" id="PTHR46093:SF18">
    <property type="entry name" value="FIBRONECTIN TYPE-III DOMAIN-CONTAINING PROTEIN"/>
    <property type="match status" value="1"/>
</dbReference>
<evidence type="ECO:0000313" key="5">
    <source>
        <dbReference type="EMBL" id="GES99895.1"/>
    </source>
</evidence>
<name>A0A8H3M886_9GLOM</name>
<evidence type="ECO:0008006" key="7">
    <source>
        <dbReference type="Google" id="ProtNLM"/>
    </source>
</evidence>
<feature type="transmembrane region" description="Helical" evidence="3">
    <location>
        <begin position="344"/>
        <end position="364"/>
    </location>
</feature>
<keyword evidence="4" id="KW-0732">Signal</keyword>
<organism evidence="5 6">
    <name type="scientific">Rhizophagus clarus</name>
    <dbReference type="NCBI Taxonomy" id="94130"/>
    <lineage>
        <taxon>Eukaryota</taxon>
        <taxon>Fungi</taxon>
        <taxon>Fungi incertae sedis</taxon>
        <taxon>Mucoromycota</taxon>
        <taxon>Glomeromycotina</taxon>
        <taxon>Glomeromycetes</taxon>
        <taxon>Glomerales</taxon>
        <taxon>Glomeraceae</taxon>
        <taxon>Rhizophagus</taxon>
    </lineage>
</organism>
<reference evidence="5" key="1">
    <citation type="submission" date="2019-10" db="EMBL/GenBank/DDBJ databases">
        <title>Conservation and host-specific expression of non-tandemly repeated heterogenous ribosome RNA gene in arbuscular mycorrhizal fungi.</title>
        <authorList>
            <person name="Maeda T."/>
            <person name="Kobayashi Y."/>
            <person name="Nakagawa T."/>
            <person name="Ezawa T."/>
            <person name="Yamaguchi K."/>
            <person name="Bino T."/>
            <person name="Nishimoto Y."/>
            <person name="Shigenobu S."/>
            <person name="Kawaguchi M."/>
        </authorList>
    </citation>
    <scope>NUCLEOTIDE SEQUENCE</scope>
    <source>
        <strain evidence="5">HR1</strain>
    </source>
</reference>
<accession>A0A8H3M886</accession>
<evidence type="ECO:0000256" key="3">
    <source>
        <dbReference type="SAM" id="Phobius"/>
    </source>
</evidence>
<keyword evidence="3" id="KW-1133">Transmembrane helix</keyword>
<evidence type="ECO:0000256" key="2">
    <source>
        <dbReference type="ARBA" id="ARBA00022737"/>
    </source>
</evidence>
<dbReference type="SUPFAM" id="SSF117281">
    <property type="entry name" value="Kelch motif"/>
    <property type="match status" value="1"/>
</dbReference>
<evidence type="ECO:0000256" key="4">
    <source>
        <dbReference type="SAM" id="SignalP"/>
    </source>
</evidence>
<keyword evidence="3" id="KW-0812">Transmembrane</keyword>
<proteinExistence type="predicted"/>
<dbReference type="EMBL" id="BLAL01000285">
    <property type="protein sequence ID" value="GES99895.1"/>
    <property type="molecule type" value="Genomic_DNA"/>
</dbReference>
<dbReference type="Pfam" id="PF24681">
    <property type="entry name" value="Kelch_KLHDC2_KLHL20_DRC7"/>
    <property type="match status" value="2"/>
</dbReference>
<feature type="chain" id="PRO_5034363775" description="Galactose oxidase" evidence="4">
    <location>
        <begin position="23"/>
        <end position="385"/>
    </location>
</feature>
<dbReference type="SUPFAM" id="SSF50965">
    <property type="entry name" value="Galactose oxidase, central domain"/>
    <property type="match status" value="1"/>
</dbReference>
<gene>
    <name evidence="5" type="ORF">RCL2_002637500</name>
</gene>
<sequence>MIKCHKYLPILMLLHATSLIYAQYPEPRYAHASVLFDSKLYFIGGYDSMGQPLSNFFYLDLSTSFSTKDTLKFISINDTGLTPSARCNAVATNNMIYLLGCSMIEDNSSLVYQYSISSDKWKIPSFNTPSPVHRTINSVVIDPSTGRIYYSGGNDDANRPLDDMWILNTNNNQLSWQQVTSAPLPFCCLPTILLPDGYILYIGNNDSMIRYNIKSNEWGLQPTKGGNPIYVQGFSAVLVPDGRIIVYGGTSLFRGFNMSQNDLYVLNTTTYEWSTPEVKNKPITKSFHTACLYENYMIVAFGTSNSDNKPNSEIYLLDITDKTTYKWITDFNLNKSIESGNDHFVIIVGVVVVSSASVLSFIGYKFYKKRNNKQESSKIVIDDFN</sequence>
<dbReference type="Proteomes" id="UP000615446">
    <property type="component" value="Unassembled WGS sequence"/>
</dbReference>
<evidence type="ECO:0000313" key="6">
    <source>
        <dbReference type="Proteomes" id="UP000615446"/>
    </source>
</evidence>
<dbReference type="InterPro" id="IPR015915">
    <property type="entry name" value="Kelch-typ_b-propeller"/>
</dbReference>
<feature type="signal peptide" evidence="4">
    <location>
        <begin position="1"/>
        <end position="22"/>
    </location>
</feature>
<protein>
    <recommendedName>
        <fullName evidence="7">Galactose oxidase</fullName>
    </recommendedName>
</protein>
<dbReference type="Gene3D" id="2.120.10.80">
    <property type="entry name" value="Kelch-type beta propeller"/>
    <property type="match status" value="2"/>
</dbReference>
<dbReference type="InterPro" id="IPR011043">
    <property type="entry name" value="Gal_Oxase/kelch_b-propeller"/>
</dbReference>
<dbReference type="AlphaFoldDB" id="A0A8H3M886"/>
<keyword evidence="3" id="KW-0472">Membrane</keyword>
<dbReference type="PANTHER" id="PTHR46093">
    <property type="entry name" value="ACYL-COA-BINDING DOMAIN-CONTAINING PROTEIN 5"/>
    <property type="match status" value="1"/>
</dbReference>
<evidence type="ECO:0000256" key="1">
    <source>
        <dbReference type="ARBA" id="ARBA00022441"/>
    </source>
</evidence>
<keyword evidence="1" id="KW-0880">Kelch repeat</keyword>
<comment type="caution">
    <text evidence="5">The sequence shown here is derived from an EMBL/GenBank/DDBJ whole genome shotgun (WGS) entry which is preliminary data.</text>
</comment>